<organism evidence="1 2">
    <name type="scientific">[Myrmecia] bisecta</name>
    <dbReference type="NCBI Taxonomy" id="41462"/>
    <lineage>
        <taxon>Eukaryota</taxon>
        <taxon>Viridiplantae</taxon>
        <taxon>Chlorophyta</taxon>
        <taxon>core chlorophytes</taxon>
        <taxon>Trebouxiophyceae</taxon>
        <taxon>Trebouxiales</taxon>
        <taxon>Trebouxiaceae</taxon>
        <taxon>Myrmecia</taxon>
    </lineage>
</organism>
<evidence type="ECO:0000313" key="2">
    <source>
        <dbReference type="Proteomes" id="UP001489004"/>
    </source>
</evidence>
<dbReference type="Proteomes" id="UP001489004">
    <property type="component" value="Unassembled WGS sequence"/>
</dbReference>
<reference evidence="1 2" key="1">
    <citation type="journal article" date="2024" name="Nat. Commun.">
        <title>Phylogenomics reveals the evolutionary origins of lichenization in chlorophyte algae.</title>
        <authorList>
            <person name="Puginier C."/>
            <person name="Libourel C."/>
            <person name="Otte J."/>
            <person name="Skaloud P."/>
            <person name="Haon M."/>
            <person name="Grisel S."/>
            <person name="Petersen M."/>
            <person name="Berrin J.G."/>
            <person name="Delaux P.M."/>
            <person name="Dal Grande F."/>
            <person name="Keller J."/>
        </authorList>
    </citation>
    <scope>NUCLEOTIDE SEQUENCE [LARGE SCALE GENOMIC DNA]</scope>
    <source>
        <strain evidence="1 2">SAG 2043</strain>
    </source>
</reference>
<accession>A0AAW1Q175</accession>
<gene>
    <name evidence="1" type="ORF">WJX72_011212</name>
</gene>
<evidence type="ECO:0000313" key="1">
    <source>
        <dbReference type="EMBL" id="KAK9815880.1"/>
    </source>
</evidence>
<protein>
    <submittedName>
        <fullName evidence="1">Uncharacterized protein</fullName>
    </submittedName>
</protein>
<comment type="caution">
    <text evidence="1">The sequence shown here is derived from an EMBL/GenBank/DDBJ whole genome shotgun (WGS) entry which is preliminary data.</text>
</comment>
<keyword evidence="2" id="KW-1185">Reference proteome</keyword>
<name>A0AAW1Q175_9CHLO</name>
<dbReference type="EMBL" id="JALJOR010000006">
    <property type="protein sequence ID" value="KAK9815880.1"/>
    <property type="molecule type" value="Genomic_DNA"/>
</dbReference>
<dbReference type="AlphaFoldDB" id="A0AAW1Q175"/>
<proteinExistence type="predicted"/>
<sequence length="107" mass="12453">MAQWRRQTFAIVKNLEDDGTIVSLKNLPEYQTIINTYDFMAVLGFETLHPELYQGALPATRQMSWPMLAAMQMHSINWALRRYHEELLTLRALAERFDADVQADLPN</sequence>